<dbReference type="InterPro" id="IPR000014">
    <property type="entry name" value="PAS"/>
</dbReference>
<dbReference type="PANTHER" id="PTHR48111">
    <property type="entry name" value="REGULATOR OF RPOS"/>
    <property type="match status" value="1"/>
</dbReference>
<dbReference type="SMART" id="SM00448">
    <property type="entry name" value="REC"/>
    <property type="match status" value="1"/>
</dbReference>
<name>A0A2G6E5Z3_9BACT</name>
<protein>
    <recommendedName>
        <fullName evidence="15">PAS domain S-box protein</fullName>
    </recommendedName>
</protein>
<dbReference type="PANTHER" id="PTHR48111:SF1">
    <property type="entry name" value="TWO-COMPONENT RESPONSE REGULATOR ORR33"/>
    <property type="match status" value="1"/>
</dbReference>
<dbReference type="InterPro" id="IPR039420">
    <property type="entry name" value="WalR-like"/>
</dbReference>
<feature type="domain" description="PAS" evidence="11">
    <location>
        <begin position="409"/>
        <end position="450"/>
    </location>
</feature>
<dbReference type="Pfam" id="PF00989">
    <property type="entry name" value="PAS"/>
    <property type="match status" value="1"/>
</dbReference>
<dbReference type="SMART" id="SM00091">
    <property type="entry name" value="PAS"/>
    <property type="match status" value="3"/>
</dbReference>
<evidence type="ECO:0000259" key="11">
    <source>
        <dbReference type="PROSITE" id="PS50112"/>
    </source>
</evidence>
<dbReference type="InterPro" id="IPR035965">
    <property type="entry name" value="PAS-like_dom_sf"/>
</dbReference>
<dbReference type="SMART" id="SM00065">
    <property type="entry name" value="GAF"/>
    <property type="match status" value="1"/>
</dbReference>
<dbReference type="PROSITE" id="PS50110">
    <property type="entry name" value="RESPONSE_REGULATORY"/>
    <property type="match status" value="1"/>
</dbReference>
<proteinExistence type="predicted"/>
<dbReference type="GO" id="GO:0005829">
    <property type="term" value="C:cytosol"/>
    <property type="evidence" value="ECO:0007669"/>
    <property type="project" value="TreeGrafter"/>
</dbReference>
<dbReference type="GO" id="GO:0000156">
    <property type="term" value="F:phosphorelay response regulator activity"/>
    <property type="evidence" value="ECO:0007669"/>
    <property type="project" value="TreeGrafter"/>
</dbReference>
<dbReference type="GO" id="GO:0000976">
    <property type="term" value="F:transcription cis-regulatory region binding"/>
    <property type="evidence" value="ECO:0007669"/>
    <property type="project" value="TreeGrafter"/>
</dbReference>
<dbReference type="PROSITE" id="PS50112">
    <property type="entry name" value="PAS"/>
    <property type="match status" value="2"/>
</dbReference>
<dbReference type="InterPro" id="IPR003661">
    <property type="entry name" value="HisK_dim/P_dom"/>
</dbReference>
<dbReference type="Pfam" id="PF01590">
    <property type="entry name" value="GAF"/>
    <property type="match status" value="1"/>
</dbReference>
<evidence type="ECO:0000313" key="14">
    <source>
        <dbReference type="Proteomes" id="UP000229740"/>
    </source>
</evidence>
<dbReference type="Proteomes" id="UP000229740">
    <property type="component" value="Unassembled WGS sequence"/>
</dbReference>
<evidence type="ECO:0000256" key="5">
    <source>
        <dbReference type="ARBA" id="ARBA00023015"/>
    </source>
</evidence>
<dbReference type="GO" id="GO:0006355">
    <property type="term" value="P:regulation of DNA-templated transcription"/>
    <property type="evidence" value="ECO:0007669"/>
    <property type="project" value="InterPro"/>
</dbReference>
<feature type="coiled-coil region" evidence="9">
    <location>
        <begin position="703"/>
        <end position="737"/>
    </location>
</feature>
<dbReference type="InterPro" id="IPR036097">
    <property type="entry name" value="HisK_dim/P_sf"/>
</dbReference>
<evidence type="ECO:0008006" key="15">
    <source>
        <dbReference type="Google" id="ProtNLM"/>
    </source>
</evidence>
<keyword evidence="3" id="KW-0418">Kinase</keyword>
<feature type="domain" description="PAC" evidence="12">
    <location>
        <begin position="356"/>
        <end position="408"/>
    </location>
</feature>
<dbReference type="PROSITE" id="PS50113">
    <property type="entry name" value="PAC"/>
    <property type="match status" value="2"/>
</dbReference>
<dbReference type="Gene3D" id="1.10.287.130">
    <property type="match status" value="1"/>
</dbReference>
<accession>A0A2G6E5Z3</accession>
<sequence length="891" mass="101550">MNETRHSAAEVPPSILIVDDKVSNLHLLSNILSEKRYRVRPVSDGQTALLSVRNETPDLILLDISMPGLSGFEICERLKSDQQSRDIPIIFISSKDEVFDKVKAFSLGAVDYITKPFHVEEVLVRIKTHLRIGELQKRLTQSNQCLQQEIEERRQAEEILKAGEERYRRLVEDSPDAMIVHHNWTIRYVNAAAEKLFEIYGQAAWQQKNVLDCIHRDDHQCIREYIDNIESSGSASLPLKVRLLRQDDSILYSELTAAPIVYHAQPAVQTMFRDISPRIYAEEQLHKLKKAIETTEVGVTITDQHGLIEYVNPADAAMHGYRVEELLGERSNLFSPEEFHQELPVSGDHFHSPSNWKRERINVRKDGTRFPVKLISNPLLDQQGRICGLVTVCENVTEYRAAEKLLQESELRYRSIFENTTIGIFQASPKGSFLTVNPAFSRLLGYSSPEDLIKQVTDIAEQIYVEAQHWRDIVALLTTTGEPVKAETRCRCRDGGEIIVNLTVWAVETMNEPSPYFEGFIEDISERTRVEHALNTRERYLAALVQIQRRLLEFEGERVYEEILCLLGQSSHACRVSFFENSSDRDGKIVAEQRWSWQDETLESLDKESRALRFLYAEALPECFLLLDQGQTISQDRDELQKTEHCFWQARGTSSLLLLPVMIGGVFYGLISLEACREVRAWDPSEISLLQTAVAAISLARERQLSEQRVQQHAEALQQANKELAVALEELKTTQEERVLSEKMAALAQLIAGIAHEINAPLGTIRSALGKIADVLSQTLEELSEFFRHLSENTTKSFLVLLRRALQQRPAVNATQRRHMRTSVVAFLQNHHIPSVQASADLLVDLGIHDDLESLLPLLREAESQKMLRVAYELAELSETIRALFYDRTSS</sequence>
<feature type="domain" description="Response regulatory" evidence="10">
    <location>
        <begin position="14"/>
        <end position="130"/>
    </location>
</feature>
<reference evidence="13 14" key="1">
    <citation type="submission" date="2017-10" db="EMBL/GenBank/DDBJ databases">
        <title>Novel microbial diversity and functional potential in the marine mammal oral microbiome.</title>
        <authorList>
            <person name="Dudek N.K."/>
            <person name="Sun C.L."/>
            <person name="Burstein D."/>
            <person name="Kantor R.S."/>
            <person name="Aliaga Goltsman D.S."/>
            <person name="Bik E.M."/>
            <person name="Thomas B.C."/>
            <person name="Banfield J.F."/>
            <person name="Relman D.A."/>
        </authorList>
    </citation>
    <scope>NUCLEOTIDE SEQUENCE [LARGE SCALE GENOMIC DNA]</scope>
    <source>
        <strain evidence="13">DOLZORAL124_49_17</strain>
    </source>
</reference>
<keyword evidence="4" id="KW-0902">Two-component regulatory system</keyword>
<keyword evidence="6" id="KW-0238">DNA-binding</keyword>
<feature type="domain" description="PAS" evidence="11">
    <location>
        <begin position="284"/>
        <end position="338"/>
    </location>
</feature>
<keyword evidence="7" id="KW-0804">Transcription</keyword>
<dbReference type="InterPro" id="IPR001789">
    <property type="entry name" value="Sig_transdc_resp-reg_receiver"/>
</dbReference>
<dbReference type="InterPro" id="IPR003018">
    <property type="entry name" value="GAF"/>
</dbReference>
<evidence type="ECO:0000259" key="10">
    <source>
        <dbReference type="PROSITE" id="PS50110"/>
    </source>
</evidence>
<evidence type="ECO:0000256" key="4">
    <source>
        <dbReference type="ARBA" id="ARBA00023012"/>
    </source>
</evidence>
<dbReference type="InterPro" id="IPR029016">
    <property type="entry name" value="GAF-like_dom_sf"/>
</dbReference>
<dbReference type="Gene3D" id="3.30.450.40">
    <property type="match status" value="1"/>
</dbReference>
<organism evidence="13 14">
    <name type="scientific">candidate division KSB3 bacterium</name>
    <dbReference type="NCBI Taxonomy" id="2044937"/>
    <lineage>
        <taxon>Bacteria</taxon>
        <taxon>candidate division KSB3</taxon>
    </lineage>
</organism>
<evidence type="ECO:0000256" key="7">
    <source>
        <dbReference type="ARBA" id="ARBA00023163"/>
    </source>
</evidence>
<dbReference type="SMART" id="SM00086">
    <property type="entry name" value="PAC"/>
    <property type="match status" value="3"/>
</dbReference>
<dbReference type="CDD" id="cd00082">
    <property type="entry name" value="HisKA"/>
    <property type="match status" value="1"/>
</dbReference>
<evidence type="ECO:0000256" key="3">
    <source>
        <dbReference type="ARBA" id="ARBA00022777"/>
    </source>
</evidence>
<feature type="domain" description="PAC" evidence="12">
    <location>
        <begin position="237"/>
        <end position="287"/>
    </location>
</feature>
<evidence type="ECO:0000256" key="1">
    <source>
        <dbReference type="ARBA" id="ARBA00022553"/>
    </source>
</evidence>
<dbReference type="AlphaFoldDB" id="A0A2G6E5Z3"/>
<gene>
    <name evidence="13" type="ORF">CSB45_07530</name>
</gene>
<keyword evidence="2" id="KW-0808">Transferase</keyword>
<feature type="coiled-coil region" evidence="9">
    <location>
        <begin position="136"/>
        <end position="173"/>
    </location>
</feature>
<dbReference type="NCBIfam" id="TIGR00229">
    <property type="entry name" value="sensory_box"/>
    <property type="match status" value="3"/>
</dbReference>
<dbReference type="Gene3D" id="3.30.450.20">
    <property type="entry name" value="PAS domain"/>
    <property type="match status" value="3"/>
</dbReference>
<keyword evidence="5" id="KW-0805">Transcription regulation</keyword>
<evidence type="ECO:0000256" key="2">
    <source>
        <dbReference type="ARBA" id="ARBA00022679"/>
    </source>
</evidence>
<dbReference type="Pfam" id="PF00072">
    <property type="entry name" value="Response_reg"/>
    <property type="match status" value="1"/>
</dbReference>
<dbReference type="CDD" id="cd19920">
    <property type="entry name" value="REC_PA4781-like"/>
    <property type="match status" value="1"/>
</dbReference>
<dbReference type="Gene3D" id="3.40.50.2300">
    <property type="match status" value="1"/>
</dbReference>
<dbReference type="InterPro" id="IPR000700">
    <property type="entry name" value="PAS-assoc_C"/>
</dbReference>
<dbReference type="SUPFAM" id="SSF47384">
    <property type="entry name" value="Homodimeric domain of signal transducing histidine kinase"/>
    <property type="match status" value="1"/>
</dbReference>
<keyword evidence="1 8" id="KW-0597">Phosphoprotein</keyword>
<evidence type="ECO:0000259" key="12">
    <source>
        <dbReference type="PROSITE" id="PS50113"/>
    </source>
</evidence>
<keyword evidence="9" id="KW-0175">Coiled coil</keyword>
<dbReference type="GO" id="GO:0000155">
    <property type="term" value="F:phosphorelay sensor kinase activity"/>
    <property type="evidence" value="ECO:0007669"/>
    <property type="project" value="InterPro"/>
</dbReference>
<dbReference type="GO" id="GO:0032993">
    <property type="term" value="C:protein-DNA complex"/>
    <property type="evidence" value="ECO:0007669"/>
    <property type="project" value="TreeGrafter"/>
</dbReference>
<dbReference type="SUPFAM" id="SSF52172">
    <property type="entry name" value="CheY-like"/>
    <property type="match status" value="1"/>
</dbReference>
<dbReference type="InterPro" id="IPR013767">
    <property type="entry name" value="PAS_fold"/>
</dbReference>
<dbReference type="InterPro" id="IPR001610">
    <property type="entry name" value="PAC"/>
</dbReference>
<evidence type="ECO:0000256" key="8">
    <source>
        <dbReference type="PROSITE-ProRule" id="PRU00169"/>
    </source>
</evidence>
<dbReference type="Pfam" id="PF13188">
    <property type="entry name" value="PAS_8"/>
    <property type="match status" value="1"/>
</dbReference>
<comment type="caution">
    <text evidence="13">The sequence shown here is derived from an EMBL/GenBank/DDBJ whole genome shotgun (WGS) entry which is preliminary data.</text>
</comment>
<dbReference type="SUPFAM" id="SSF55781">
    <property type="entry name" value="GAF domain-like"/>
    <property type="match status" value="1"/>
</dbReference>
<dbReference type="CDD" id="cd00130">
    <property type="entry name" value="PAS"/>
    <property type="match status" value="3"/>
</dbReference>
<evidence type="ECO:0000313" key="13">
    <source>
        <dbReference type="EMBL" id="PID57367.1"/>
    </source>
</evidence>
<feature type="modified residue" description="4-aspartylphosphate" evidence="8">
    <location>
        <position position="63"/>
    </location>
</feature>
<dbReference type="Pfam" id="PF13426">
    <property type="entry name" value="PAS_9"/>
    <property type="match status" value="1"/>
</dbReference>
<evidence type="ECO:0000256" key="6">
    <source>
        <dbReference type="ARBA" id="ARBA00023125"/>
    </source>
</evidence>
<evidence type="ECO:0000256" key="9">
    <source>
        <dbReference type="SAM" id="Coils"/>
    </source>
</evidence>
<dbReference type="SUPFAM" id="SSF55785">
    <property type="entry name" value="PYP-like sensor domain (PAS domain)"/>
    <property type="match status" value="3"/>
</dbReference>
<dbReference type="EMBL" id="PDPS01000027">
    <property type="protein sequence ID" value="PID57367.1"/>
    <property type="molecule type" value="Genomic_DNA"/>
</dbReference>
<dbReference type="InterPro" id="IPR011006">
    <property type="entry name" value="CheY-like_superfamily"/>
</dbReference>